<evidence type="ECO:0000313" key="2">
    <source>
        <dbReference type="Proteomes" id="UP000242972"/>
    </source>
</evidence>
<dbReference type="AlphaFoldDB" id="A0A2T2WU40"/>
<comment type="caution">
    <text evidence="1">The sequence shown here is derived from an EMBL/GenBank/DDBJ whole genome shotgun (WGS) entry which is preliminary data.</text>
</comment>
<sequence length="94" mass="10619">MVRVVDVKPREGFQIWLRFNDGTMGSVVLNDLADRGVFKIWADRRVFESVRVTDAGAVEWPGDVDLCADALYLRLTGKHPEDLFPALRTVRSDA</sequence>
<dbReference type="Gene3D" id="3.30.2020.10">
    <property type="entry name" value="NE0471-like N-terminal domain"/>
    <property type="match status" value="1"/>
</dbReference>
<evidence type="ECO:0000313" key="1">
    <source>
        <dbReference type="EMBL" id="PSR25751.1"/>
    </source>
</evidence>
<name>A0A2T2WU40_9FIRM</name>
<dbReference type="EMBL" id="PXYW01000146">
    <property type="protein sequence ID" value="PSR25751.1"/>
    <property type="molecule type" value="Genomic_DNA"/>
</dbReference>
<dbReference type="Proteomes" id="UP000242972">
    <property type="component" value="Unassembled WGS sequence"/>
</dbReference>
<dbReference type="InterPro" id="IPR036782">
    <property type="entry name" value="NE0471-like_N"/>
</dbReference>
<reference evidence="1 2" key="1">
    <citation type="journal article" date="2014" name="BMC Genomics">
        <title>Comparison of environmental and isolate Sulfobacillus genomes reveals diverse carbon, sulfur, nitrogen, and hydrogen metabolisms.</title>
        <authorList>
            <person name="Justice N.B."/>
            <person name="Norman A."/>
            <person name="Brown C.T."/>
            <person name="Singh A."/>
            <person name="Thomas B.C."/>
            <person name="Banfield J.F."/>
        </authorList>
    </citation>
    <scope>NUCLEOTIDE SEQUENCE [LARGE SCALE GENOMIC DNA]</scope>
    <source>
        <strain evidence="1">AMDSBA4</strain>
    </source>
</reference>
<proteinExistence type="predicted"/>
<dbReference type="InterPro" id="IPR018841">
    <property type="entry name" value="DUF2442"/>
</dbReference>
<gene>
    <name evidence="1" type="ORF">C7B46_20530</name>
</gene>
<accession>A0A2T2WU40</accession>
<dbReference type="Pfam" id="PF10387">
    <property type="entry name" value="DUF2442"/>
    <property type="match status" value="1"/>
</dbReference>
<dbReference type="SUPFAM" id="SSF143880">
    <property type="entry name" value="NE0471 N-terminal domain-like"/>
    <property type="match status" value="1"/>
</dbReference>
<protein>
    <submittedName>
        <fullName evidence="1">DUF2442 domain-containing protein</fullName>
    </submittedName>
</protein>
<organism evidence="1 2">
    <name type="scientific">Sulfobacillus benefaciens</name>
    <dbReference type="NCBI Taxonomy" id="453960"/>
    <lineage>
        <taxon>Bacteria</taxon>
        <taxon>Bacillati</taxon>
        <taxon>Bacillota</taxon>
        <taxon>Clostridia</taxon>
        <taxon>Eubacteriales</taxon>
        <taxon>Clostridiales Family XVII. Incertae Sedis</taxon>
        <taxon>Sulfobacillus</taxon>
    </lineage>
</organism>